<keyword evidence="3" id="KW-1133">Transmembrane helix</keyword>
<dbReference type="GO" id="GO:0043252">
    <property type="term" value="P:sodium-independent organic anion transport"/>
    <property type="evidence" value="ECO:0007669"/>
    <property type="project" value="TreeGrafter"/>
</dbReference>
<keyword evidence="1" id="KW-1015">Disulfide bond</keyword>
<evidence type="ECO:0000313" key="5">
    <source>
        <dbReference type="Proteomes" id="UP000230066"/>
    </source>
</evidence>
<feature type="region of interest" description="Disordered" evidence="2">
    <location>
        <begin position="1182"/>
        <end position="1202"/>
    </location>
</feature>
<dbReference type="InterPro" id="IPR036259">
    <property type="entry name" value="MFS_trans_sf"/>
</dbReference>
<keyword evidence="5" id="KW-1185">Reference proteome</keyword>
<evidence type="ECO:0000256" key="2">
    <source>
        <dbReference type="SAM" id="MobiDB-lite"/>
    </source>
</evidence>
<feature type="transmembrane region" description="Helical" evidence="3">
    <location>
        <begin position="411"/>
        <end position="436"/>
    </location>
</feature>
<reference evidence="4" key="1">
    <citation type="submission" date="2019-03" db="EMBL/GenBank/DDBJ databases">
        <title>Improved annotation for the trematode Fasciola hepatica.</title>
        <authorList>
            <person name="Choi Y.-J."/>
            <person name="Martin J."/>
            <person name="Mitreva M."/>
        </authorList>
    </citation>
    <scope>NUCLEOTIDE SEQUENCE [LARGE SCALE GENOMIC DNA]</scope>
</reference>
<dbReference type="Proteomes" id="UP000230066">
    <property type="component" value="Unassembled WGS sequence"/>
</dbReference>
<feature type="transmembrane region" description="Helical" evidence="3">
    <location>
        <begin position="720"/>
        <end position="743"/>
    </location>
</feature>
<dbReference type="NCBIfam" id="TIGR00805">
    <property type="entry name" value="oat"/>
    <property type="match status" value="1"/>
</dbReference>
<dbReference type="EMBL" id="JXXN02002276">
    <property type="protein sequence ID" value="THD23203.1"/>
    <property type="molecule type" value="Genomic_DNA"/>
</dbReference>
<feature type="region of interest" description="Disordered" evidence="2">
    <location>
        <begin position="533"/>
        <end position="555"/>
    </location>
</feature>
<feature type="transmembrane region" description="Helical" evidence="3">
    <location>
        <begin position="266"/>
        <end position="292"/>
    </location>
</feature>
<feature type="transmembrane region" description="Helical" evidence="3">
    <location>
        <begin position="1110"/>
        <end position="1132"/>
    </location>
</feature>
<dbReference type="InterPro" id="IPR004156">
    <property type="entry name" value="OATP"/>
</dbReference>
<dbReference type="PANTHER" id="PTHR11388">
    <property type="entry name" value="ORGANIC ANION TRANSPORTER"/>
    <property type="match status" value="1"/>
</dbReference>
<dbReference type="Gene3D" id="1.20.1250.20">
    <property type="entry name" value="MFS general substrate transporter like domains"/>
    <property type="match status" value="1"/>
</dbReference>
<evidence type="ECO:0000313" key="4">
    <source>
        <dbReference type="EMBL" id="THD23203.1"/>
    </source>
</evidence>
<comment type="caution">
    <text evidence="4">The sequence shown here is derived from an EMBL/GenBank/DDBJ whole genome shotgun (WGS) entry which is preliminary data.</text>
</comment>
<evidence type="ECO:0000256" key="3">
    <source>
        <dbReference type="SAM" id="Phobius"/>
    </source>
</evidence>
<dbReference type="SUPFAM" id="SSF103473">
    <property type="entry name" value="MFS general substrate transporter"/>
    <property type="match status" value="3"/>
</dbReference>
<dbReference type="GO" id="GO:0016323">
    <property type="term" value="C:basolateral plasma membrane"/>
    <property type="evidence" value="ECO:0007669"/>
    <property type="project" value="TreeGrafter"/>
</dbReference>
<feature type="transmembrane region" description="Helical" evidence="3">
    <location>
        <begin position="456"/>
        <end position="480"/>
    </location>
</feature>
<feature type="transmembrane region" description="Helical" evidence="3">
    <location>
        <begin position="791"/>
        <end position="811"/>
    </location>
</feature>
<evidence type="ECO:0000256" key="1">
    <source>
        <dbReference type="ARBA" id="ARBA00023157"/>
    </source>
</evidence>
<proteinExistence type="predicted"/>
<protein>
    <submittedName>
        <fullName evidence="4">Organic anion transporter</fullName>
    </submittedName>
</protein>
<feature type="transmembrane region" description="Helical" evidence="3">
    <location>
        <begin position="755"/>
        <end position="779"/>
    </location>
</feature>
<feature type="transmembrane region" description="Helical" evidence="3">
    <location>
        <begin position="334"/>
        <end position="355"/>
    </location>
</feature>
<organism evidence="4 5">
    <name type="scientific">Fasciola hepatica</name>
    <name type="common">Liver fluke</name>
    <dbReference type="NCBI Taxonomy" id="6192"/>
    <lineage>
        <taxon>Eukaryota</taxon>
        <taxon>Metazoa</taxon>
        <taxon>Spiralia</taxon>
        <taxon>Lophotrochozoa</taxon>
        <taxon>Platyhelminthes</taxon>
        <taxon>Trematoda</taxon>
        <taxon>Digenea</taxon>
        <taxon>Plagiorchiida</taxon>
        <taxon>Echinostomata</taxon>
        <taxon>Echinostomatoidea</taxon>
        <taxon>Fasciolidae</taxon>
        <taxon>Fasciola</taxon>
    </lineage>
</organism>
<feature type="compositionally biased region" description="Polar residues" evidence="2">
    <location>
        <begin position="533"/>
        <end position="551"/>
    </location>
</feature>
<keyword evidence="3" id="KW-0472">Membrane</keyword>
<dbReference type="GO" id="GO:0015347">
    <property type="term" value="F:sodium-independent organic anion transmembrane transporter activity"/>
    <property type="evidence" value="ECO:0007669"/>
    <property type="project" value="TreeGrafter"/>
</dbReference>
<gene>
    <name evidence="4" type="ORF">D915_005865</name>
</gene>
<name>A0A4E0R5T1_FASHE</name>
<accession>A0A4E0R5T1</accession>
<dbReference type="PANTHER" id="PTHR11388:SF100">
    <property type="entry name" value="SOLUTE CARRIER ORGANIC ANION TRANSPORTER FAMILY MEMBER 4A1"/>
    <property type="match status" value="1"/>
</dbReference>
<dbReference type="Pfam" id="PF03137">
    <property type="entry name" value="OATP"/>
    <property type="match status" value="2"/>
</dbReference>
<feature type="region of interest" description="Disordered" evidence="2">
    <location>
        <begin position="1"/>
        <end position="24"/>
    </location>
</feature>
<keyword evidence="3" id="KW-0812">Transmembrane</keyword>
<feature type="transmembrane region" description="Helical" evidence="3">
    <location>
        <begin position="500"/>
        <end position="523"/>
    </location>
</feature>
<dbReference type="CDD" id="cd17336">
    <property type="entry name" value="MFS_SLCO_OATP"/>
    <property type="match status" value="1"/>
</dbReference>
<dbReference type="AlphaFoldDB" id="A0A4E0R5T1"/>
<sequence length="1202" mass="130585">MPTPRVSRNTSHHSPVLSPAGITDPNPSAAPVDWNANVVNFISNCRHPGLVRRTSLAAQLVPVLNSAVVPTHSFRPRHRRNLSAATTVGRYADTPKSSVKLPYASFLPYYQSNNFNTNQRSGPDYISRTVLGHSRNISDPTACWECFHVDPRTFHVPDYPIFPLPQHLSRQLSSTSPERIDEVSVTGDTPDQASSYHSPLAWRKSSVWNGLDESDGIFDDHLGEKFPVMEKETEAEVSQIPVKPDSISEGRCLLPCLQSCANPVSVLLGLFFIMFVQTMVVSGLISSMLTTLERRFNFSTRQVGYMISCYEGSGVLTTVAISFVNGQKHNRLRVVGLSTLLLAMGFGIFALPHFLVGPYNPDLSVASGISAISNSATQSNLSASSSANFSTANAFSGSQRAMNSTVQNEPIHSLVLSVFCVAMVLAGIGASPLHVLAPTYLWDNLSDKQYPLYSALFYSAGGLGPACGFLAGAGFLSVYIDSPLILPRIGLNRNDPLWLGAWWLGMLVCASVTLVAALPVIAFPKRLINQSDAFPPQSSQNGNKSNSTPTEPWNPKIDIVENHLGLLDTPRSNESVHIGAEAQLHGNFHESARSEFHARPPLTHRRTQSNQISIYQPLSDGINQLVDASVTVIATETRQTQPRATSESALSAGCRTRATARQLSTPLSNGASLTRSFQQNIPDPEELGFEKTPLNTLGAQLRERFKGFLLVLRRVMANPIWFGVTFTSMLEQSIVAAFLAFAAKYIQDLFQVPAYMASIHTGAVVVPSSLIGVLSGALIMRHYRPRIDRTLVGISMLIGGTVLTTISLMLISCPGNRVAGLTATYSGEPWPWLYGPARIVDPNLTAVCNTRRPKHLSAAIFSLRVGDPTLDQDLTLPCSPTQFSPVCWRSDSTSNDDVNPRYLTFFSPCHAGCQSRRLNNRSHYATAEEFTDCTCVTQSSLNPSGEPVYDSSGKQIAFGHVTAGRCPTDCPQYAAFLAILFLHILLTGMLQNPSNVITLSCVSPEDSSVALGLQIFFMRTLAYIPAPIYFGQLFDLVCQYRLVTNGDPSQQSPVYDARQHNHNSPNKTVVTAAASHPVLSSNTLPIAEVPTSAIQTGACLQYNLEGLPVVWLGMILSLKLVSLIGAASTWYASRRLAQRQAQIGTNCSTTGSRSPPFTTRCSTHLPASVTSKSFLDATHSAIIDGTPDNRNPQPVYPHDLAV</sequence>
<feature type="compositionally biased region" description="Polar residues" evidence="2">
    <location>
        <begin position="1"/>
        <end position="13"/>
    </location>
</feature>